<feature type="region of interest" description="Disordered" evidence="1">
    <location>
        <begin position="1138"/>
        <end position="1161"/>
    </location>
</feature>
<feature type="chain" id="PRO_5026108606" evidence="2">
    <location>
        <begin position="17"/>
        <end position="1161"/>
    </location>
</feature>
<name>A0A6G0TUW1_APHGL</name>
<dbReference type="Proteomes" id="UP000475862">
    <property type="component" value="Unassembled WGS sequence"/>
</dbReference>
<feature type="signal peptide" evidence="2">
    <location>
        <begin position="1"/>
        <end position="16"/>
    </location>
</feature>
<evidence type="ECO:0000256" key="2">
    <source>
        <dbReference type="SAM" id="SignalP"/>
    </source>
</evidence>
<gene>
    <name evidence="3" type="ORF">AGLY_006024</name>
</gene>
<proteinExistence type="predicted"/>
<protein>
    <submittedName>
        <fullName evidence="3">Uncharacterized protein</fullName>
    </submittedName>
</protein>
<dbReference type="EMBL" id="VYZN01000017">
    <property type="protein sequence ID" value="KAE9538052.1"/>
    <property type="molecule type" value="Genomic_DNA"/>
</dbReference>
<dbReference type="PROSITE" id="PS51257">
    <property type="entry name" value="PROKAR_LIPOPROTEIN"/>
    <property type="match status" value="1"/>
</dbReference>
<reference evidence="3 4" key="1">
    <citation type="submission" date="2019-08" db="EMBL/GenBank/DDBJ databases">
        <title>The genome of the soybean aphid Biotype 1, its phylome, world population structure and adaptation to the North American continent.</title>
        <authorList>
            <person name="Giordano R."/>
            <person name="Donthu R.K."/>
            <person name="Hernandez A.G."/>
            <person name="Wright C.L."/>
            <person name="Zimin A.V."/>
        </authorList>
    </citation>
    <scope>NUCLEOTIDE SEQUENCE [LARGE SCALE GENOMIC DNA]</scope>
    <source>
        <tissue evidence="3">Whole aphids</tissue>
    </source>
</reference>
<evidence type="ECO:0000313" key="3">
    <source>
        <dbReference type="EMBL" id="KAE9538052.1"/>
    </source>
</evidence>
<accession>A0A6G0TUW1</accession>
<dbReference type="OrthoDB" id="6619716at2759"/>
<keyword evidence="2" id="KW-0732">Signal</keyword>
<comment type="caution">
    <text evidence="3">The sequence shown here is derived from an EMBL/GenBank/DDBJ whole genome shotgun (WGS) entry which is preliminary data.</text>
</comment>
<sequence>MRTVLSLCVIISTALACPIKKPSCSDVPKICPSDWDIKEFESQYATLAFQGTWRVQMTTPFMVPGSEPLKTGLFCSCYPSTLNELIFTDTTPCDDTDYNIEYEVIDQSFNIFTQTLEQTKTLFSPAYGKSSKYAIFNVGTEQYYKTPITEINPFVDEKLIRHKIEGFCKREYTVAVIGADKCWEEYMVLVVINQYENLFCKNDYLIFVLTRAVVPEWSTYSKAFDDIQRSNLNPYHLMSVDQSYDSFASSLSPTGSLIPTGSIIPTSSSIPSISSETSIPKVPSIPSVSGDIDSAIQQTSTTTQSVTKSVNVGNSCSSSTTSTTTVQTSSVIISISPDFTSPYDIGPCDLYKRYNGGLIYKGLDFGTVRDALSGTYYLSQCTPVSLGDSPDARIGMINSGFPACSLQITIDDSCMDDWNVNTPYMFVERGMNMRTGSIEETRGYLMSVYPADHEFSSTVFTLFYEGYYPNQDDDLFDFPLDGMICKRPYDFYTDTTPIILCYTRDQIPSQSIMNKITQEILRCGFNPNVLVRFDQTHKIDSNYVFDSSLYESPVTSFSSSKSLDSTLKSSPLLDLPKICPPSWTVKTFDDQCSTIAFQGTWRVQMTTPFMVPGSEPLKTGLFCSSFPSTLNELIFTDTTPCDDTDFNIEYEVIDQSFNVHTQTLEQTKTLFSPAYGKSSKYAIFNVGTEQYYKTPITEINPFVDEKLIRHKIEGSCKREYTVAVIGADECWKEYMVLAVINQYENLFCGNDYIIWVLTRAVVPEWSTYSKAFDDIEKSGLSVNYLMSVDQSYDSFASSLSPTGSLIPTGSIIPTSSSIPSISSETSIPKVPSIPSVSGDIDSVIQQASTTTQSVTKSVNIGNSCSSSTTSTTTVQTSSVIIDLSPDFTSPYSLAPCSLYKGIQIYKSMDLASVRDALSGTYYMIQGSPCSFDQSQDARVGMLNTGIPACSLQITIDDSCMDDWDVNTPYMFVDRGMNMRTGSIQDTRGYLMSAYPPDHEFSTTIFTLFSEGYYSHSIKESTPLNLDEMTCKPPFEIYQYQVVLSIVGYSKGEYLILCIANQFNNPFFNCGDEPSYNLYCYTRDRIPSQSILANINQEILRCGYNPNKLVKIDQTVEIDAGYTFDRSFFESTTSCWSSSSSSSYSMSSSSFSATSSSISIGC</sequence>
<evidence type="ECO:0000256" key="1">
    <source>
        <dbReference type="SAM" id="MobiDB-lite"/>
    </source>
</evidence>
<dbReference type="PANTHER" id="PTHR33416">
    <property type="entry name" value="NUCLEAR PORE COMPLEX PROTEIN NUP1"/>
    <property type="match status" value="1"/>
</dbReference>
<evidence type="ECO:0000313" key="4">
    <source>
        <dbReference type="Proteomes" id="UP000475862"/>
    </source>
</evidence>
<keyword evidence="4" id="KW-1185">Reference proteome</keyword>
<dbReference type="PANTHER" id="PTHR33416:SF20">
    <property type="entry name" value="NUCLEAR PORE COMPLEX PROTEIN NUP1"/>
    <property type="match status" value="1"/>
</dbReference>
<dbReference type="AlphaFoldDB" id="A0A6G0TUW1"/>
<organism evidence="3 4">
    <name type="scientific">Aphis glycines</name>
    <name type="common">Soybean aphid</name>
    <dbReference type="NCBI Taxonomy" id="307491"/>
    <lineage>
        <taxon>Eukaryota</taxon>
        <taxon>Metazoa</taxon>
        <taxon>Ecdysozoa</taxon>
        <taxon>Arthropoda</taxon>
        <taxon>Hexapoda</taxon>
        <taxon>Insecta</taxon>
        <taxon>Pterygota</taxon>
        <taxon>Neoptera</taxon>
        <taxon>Paraneoptera</taxon>
        <taxon>Hemiptera</taxon>
        <taxon>Sternorrhyncha</taxon>
        <taxon>Aphidomorpha</taxon>
        <taxon>Aphidoidea</taxon>
        <taxon>Aphididae</taxon>
        <taxon>Aphidini</taxon>
        <taxon>Aphis</taxon>
        <taxon>Aphis</taxon>
    </lineage>
</organism>